<feature type="signal peptide" evidence="6">
    <location>
        <begin position="1"/>
        <end position="23"/>
    </location>
</feature>
<evidence type="ECO:0000256" key="3">
    <source>
        <dbReference type="ARBA" id="ARBA00022729"/>
    </source>
</evidence>
<feature type="chain" id="PRO_5032530574" evidence="6">
    <location>
        <begin position="24"/>
        <end position="513"/>
    </location>
</feature>
<sequence>MKNIKKYSVLTMIVCLFATFSCTNILDQEPVNITHPDVFWSSQPNAEQALAGAYASFKEAITKQANFIYWGDIPAMTFMRSRNWISDYIQNNGDYVLAYRENSRNWKELYRAANWALTVEKHVSEMPAELFSSPKEKDRIMGEAAFVRGLSYFWIARVWGDAPIVKESIESSDQLINSEGFVVRIPRSNELEVLDFALEATNKAIGLLSYQSPGSTNWAITANKASAEALKADLTLWYASRDNNNPEMLKASIDAATNVINNSGAELIDYVAEGKAGFDNMCTGGSKTGLFEINMDSNMNESFRIYNYDSYYTGLTLNFPIWKDKNTNVAPVIDPDYYGKRMMTNDPDRTNDVRKDIFFYDYESDENSFPLKYSHTSQDSNSEDAYALFTESNILIYRMADVHLIRAEAYAKSDKAGLAVSDLNLTRSKANVPGYTGAMDEESLIEAIFEERSIEFVAEGKSAFDRIRMNYYEDVPWVNQSRIAKKGYFWPIDPSIISNNPSIVQTEYWRGAL</sequence>
<dbReference type="Pfam" id="PF14322">
    <property type="entry name" value="SusD-like_3"/>
    <property type="match status" value="1"/>
</dbReference>
<evidence type="ECO:0000313" key="10">
    <source>
        <dbReference type="Proteomes" id="UP000516764"/>
    </source>
</evidence>
<dbReference type="PROSITE" id="PS51257">
    <property type="entry name" value="PROKAR_LIPOPROTEIN"/>
    <property type="match status" value="1"/>
</dbReference>
<feature type="domain" description="SusD-like N-terminal" evidence="8">
    <location>
        <begin position="40"/>
        <end position="226"/>
    </location>
</feature>
<evidence type="ECO:0000256" key="2">
    <source>
        <dbReference type="ARBA" id="ARBA00006275"/>
    </source>
</evidence>
<protein>
    <submittedName>
        <fullName evidence="9">RagB/SusD family nutrient uptake outer membrane protein</fullName>
    </submittedName>
</protein>
<keyword evidence="5" id="KW-0998">Cell outer membrane</keyword>
<gene>
    <name evidence="9" type="ORF">H9I45_00330</name>
</gene>
<dbReference type="RefSeq" id="WP_176397604.1">
    <property type="nucleotide sequence ID" value="NZ_CP061813.1"/>
</dbReference>
<dbReference type="SUPFAM" id="SSF48452">
    <property type="entry name" value="TPR-like"/>
    <property type="match status" value="1"/>
</dbReference>
<keyword evidence="4" id="KW-0472">Membrane</keyword>
<evidence type="ECO:0000256" key="6">
    <source>
        <dbReference type="SAM" id="SignalP"/>
    </source>
</evidence>
<evidence type="ECO:0000259" key="7">
    <source>
        <dbReference type="Pfam" id="PF07980"/>
    </source>
</evidence>
<comment type="subcellular location">
    <subcellularLocation>
        <location evidence="1">Cell outer membrane</location>
    </subcellularLocation>
</comment>
<comment type="similarity">
    <text evidence="2">Belongs to the SusD family.</text>
</comment>
<keyword evidence="3 6" id="KW-0732">Signal</keyword>
<accession>A0A7L8AG10</accession>
<dbReference type="Pfam" id="PF07980">
    <property type="entry name" value="SusD_RagB"/>
    <property type="match status" value="1"/>
</dbReference>
<dbReference type="AlphaFoldDB" id="A0A7L8AG10"/>
<evidence type="ECO:0000313" key="9">
    <source>
        <dbReference type="EMBL" id="QOD60922.1"/>
    </source>
</evidence>
<dbReference type="KEGG" id="phal:H9I45_00330"/>
<dbReference type="EMBL" id="CP061813">
    <property type="protein sequence ID" value="QOD60922.1"/>
    <property type="molecule type" value="Genomic_DNA"/>
</dbReference>
<keyword evidence="10" id="KW-1185">Reference proteome</keyword>
<proteinExistence type="inferred from homology"/>
<evidence type="ECO:0000256" key="1">
    <source>
        <dbReference type="ARBA" id="ARBA00004442"/>
    </source>
</evidence>
<evidence type="ECO:0000256" key="5">
    <source>
        <dbReference type="ARBA" id="ARBA00023237"/>
    </source>
</evidence>
<evidence type="ECO:0000256" key="4">
    <source>
        <dbReference type="ARBA" id="ARBA00023136"/>
    </source>
</evidence>
<dbReference type="InterPro" id="IPR033985">
    <property type="entry name" value="SusD-like_N"/>
</dbReference>
<dbReference type="InterPro" id="IPR011990">
    <property type="entry name" value="TPR-like_helical_dom_sf"/>
</dbReference>
<dbReference type="GO" id="GO:0009279">
    <property type="term" value="C:cell outer membrane"/>
    <property type="evidence" value="ECO:0007669"/>
    <property type="project" value="UniProtKB-SubCell"/>
</dbReference>
<dbReference type="Gene3D" id="1.25.40.390">
    <property type="match status" value="1"/>
</dbReference>
<dbReference type="Proteomes" id="UP000516764">
    <property type="component" value="Chromosome"/>
</dbReference>
<dbReference type="InterPro" id="IPR012944">
    <property type="entry name" value="SusD_RagB_dom"/>
</dbReference>
<name>A0A7L8AG10_9FLAO</name>
<evidence type="ECO:0000259" key="8">
    <source>
        <dbReference type="Pfam" id="PF14322"/>
    </source>
</evidence>
<organism evidence="9 10">
    <name type="scientific">Polaribacter haliotis</name>
    <dbReference type="NCBI Taxonomy" id="1888915"/>
    <lineage>
        <taxon>Bacteria</taxon>
        <taxon>Pseudomonadati</taxon>
        <taxon>Bacteroidota</taxon>
        <taxon>Flavobacteriia</taxon>
        <taxon>Flavobacteriales</taxon>
        <taxon>Flavobacteriaceae</taxon>
    </lineage>
</organism>
<reference evidence="9 10" key="1">
    <citation type="journal article" date="2016" name="Int. J. Syst. Evol. Microbiol.">
        <title>Polaribacter haliotis sp. nov., isolated from the gut of abalone Haliotis discus hannai.</title>
        <authorList>
            <person name="Kim Y.O."/>
            <person name="Park I.S."/>
            <person name="Park S."/>
            <person name="Nam B.H."/>
            <person name="Park J.M."/>
            <person name="Kim D.G."/>
            <person name="Yoon J.H."/>
        </authorList>
    </citation>
    <scope>NUCLEOTIDE SEQUENCE [LARGE SCALE GENOMIC DNA]</scope>
    <source>
        <strain evidence="9 10">KCTC 52418</strain>
    </source>
</reference>
<feature type="domain" description="RagB/SusD" evidence="7">
    <location>
        <begin position="387"/>
        <end position="474"/>
    </location>
</feature>